<dbReference type="Pfam" id="PF19552">
    <property type="entry name" value="DUF6075"/>
    <property type="match status" value="1"/>
</dbReference>
<gene>
    <name evidence="1" type="ORF">HZI73_10720</name>
</gene>
<protein>
    <submittedName>
        <fullName evidence="1">Uncharacterized protein</fullName>
    </submittedName>
</protein>
<evidence type="ECO:0000313" key="1">
    <source>
        <dbReference type="EMBL" id="QUI22734.1"/>
    </source>
</evidence>
<dbReference type="InterPro" id="IPR045721">
    <property type="entry name" value="DUF6075"/>
</dbReference>
<dbReference type="RefSeq" id="WP_212698229.1">
    <property type="nucleotide sequence ID" value="NZ_CP058649.1"/>
</dbReference>
<sequence>MTFEEGVIRTEAFQDIDLCTSSRNLLELAFNLYNNYEGDSKTTVLDMFYGLDEQNFQVAMGAIKYRCS</sequence>
<reference evidence="1" key="1">
    <citation type="submission" date="2020-07" db="EMBL/GenBank/DDBJ databases">
        <title>Vallitalea pronyensis genome.</title>
        <authorList>
            <person name="Postec A."/>
        </authorList>
    </citation>
    <scope>NUCLEOTIDE SEQUENCE</scope>
    <source>
        <strain evidence="1">FatNI3</strain>
    </source>
</reference>
<name>A0A8J8MJD0_9FIRM</name>
<dbReference type="Proteomes" id="UP000683246">
    <property type="component" value="Chromosome"/>
</dbReference>
<evidence type="ECO:0000313" key="2">
    <source>
        <dbReference type="Proteomes" id="UP000683246"/>
    </source>
</evidence>
<keyword evidence="2" id="KW-1185">Reference proteome</keyword>
<dbReference type="KEGG" id="vpy:HZI73_10720"/>
<accession>A0A8J8MJD0</accession>
<proteinExistence type="predicted"/>
<dbReference type="EMBL" id="CP058649">
    <property type="protein sequence ID" value="QUI22734.1"/>
    <property type="molecule type" value="Genomic_DNA"/>
</dbReference>
<dbReference type="AlphaFoldDB" id="A0A8J8MJD0"/>
<organism evidence="1 2">
    <name type="scientific">Vallitalea pronyensis</name>
    <dbReference type="NCBI Taxonomy" id="1348613"/>
    <lineage>
        <taxon>Bacteria</taxon>
        <taxon>Bacillati</taxon>
        <taxon>Bacillota</taxon>
        <taxon>Clostridia</taxon>
        <taxon>Lachnospirales</taxon>
        <taxon>Vallitaleaceae</taxon>
        <taxon>Vallitalea</taxon>
    </lineage>
</organism>